<dbReference type="AlphaFoldDB" id="A0A2C5XYJ1"/>
<gene>
    <name evidence="2" type="ORF">CDD81_2190</name>
</gene>
<dbReference type="InterPro" id="IPR025204">
    <property type="entry name" value="CENP-L"/>
</dbReference>
<dbReference type="Proteomes" id="UP000226192">
    <property type="component" value="Unassembled WGS sequence"/>
</dbReference>
<dbReference type="Pfam" id="PF13092">
    <property type="entry name" value="CENP-L"/>
    <property type="match status" value="1"/>
</dbReference>
<organism evidence="2 3">
    <name type="scientific">Ophiocordyceps australis</name>
    <dbReference type="NCBI Taxonomy" id="1399860"/>
    <lineage>
        <taxon>Eukaryota</taxon>
        <taxon>Fungi</taxon>
        <taxon>Dikarya</taxon>
        <taxon>Ascomycota</taxon>
        <taxon>Pezizomycotina</taxon>
        <taxon>Sordariomycetes</taxon>
        <taxon>Hypocreomycetidae</taxon>
        <taxon>Hypocreales</taxon>
        <taxon>Ophiocordycipitaceae</taxon>
        <taxon>Ophiocordyceps</taxon>
    </lineage>
</organism>
<evidence type="ECO:0008006" key="4">
    <source>
        <dbReference type="Google" id="ProtNLM"/>
    </source>
</evidence>
<evidence type="ECO:0000313" key="3">
    <source>
        <dbReference type="Proteomes" id="UP000226192"/>
    </source>
</evidence>
<keyword evidence="3" id="KW-1185">Reference proteome</keyword>
<evidence type="ECO:0000256" key="1">
    <source>
        <dbReference type="SAM" id="MobiDB-lite"/>
    </source>
</evidence>
<accession>A0A2C5XYJ1</accession>
<feature type="region of interest" description="Disordered" evidence="1">
    <location>
        <begin position="230"/>
        <end position="250"/>
    </location>
</feature>
<evidence type="ECO:0000313" key="2">
    <source>
        <dbReference type="EMBL" id="PHH60022.1"/>
    </source>
</evidence>
<reference evidence="2 3" key="1">
    <citation type="submission" date="2017-06" db="EMBL/GenBank/DDBJ databases">
        <title>Ant-infecting Ophiocordyceps genomes reveal a high diversity of potential behavioral manipulation genes and a possible major role for enterotoxins.</title>
        <authorList>
            <person name="De Bekker C."/>
            <person name="Evans H.C."/>
            <person name="Brachmann A."/>
            <person name="Hughes D.P."/>
        </authorList>
    </citation>
    <scope>NUCLEOTIDE SEQUENCE [LARGE SCALE GENOMIC DNA]</scope>
    <source>
        <strain evidence="2 3">Map64</strain>
    </source>
</reference>
<proteinExistence type="predicted"/>
<dbReference type="OrthoDB" id="8864979at2759"/>
<name>A0A2C5XYJ1_9HYPO</name>
<dbReference type="EMBL" id="NJET01000167">
    <property type="protein sequence ID" value="PHH60022.1"/>
    <property type="molecule type" value="Genomic_DNA"/>
</dbReference>
<sequence>MAQRKPRAGHDSITAETEEANIPPFFNTTFSTHRVSPLYIGPEPLTDARLDSLAHRLRDTLVGDVVRGIQIGLEATDTSAGQVGTLRAVTIGWFQPENVLGQAATDAGEEDLEWVQQRGLWIAIQHENAAFAALLMPGLASGAPEKRPAWATEPQLKVNDDHFLHLPLLLLRMPQPLKGVVGEWLSTTFDCRVNQLCLGTKTLLNVWEGWINTIGLASKGPDFSLKLSFNLPPGRDGRPSAPGPETDGEEREAGLRILEVAISSADLQRFLAAGQTEGPYRADASASWQGDARERRRLAGNNTDDGWGWRADESAVESADAAKHAFTEALARYLDHHLALNLFHPSVRVVQVACSAFVLAQSRLKVVKLGGASVDLGRAAWMFVGQLAARIRDTSMVMAA</sequence>
<protein>
    <recommendedName>
        <fullName evidence="4">Siroheme synthase</fullName>
    </recommendedName>
</protein>
<comment type="caution">
    <text evidence="2">The sequence shown here is derived from an EMBL/GenBank/DDBJ whole genome shotgun (WGS) entry which is preliminary data.</text>
</comment>